<evidence type="ECO:0000313" key="5">
    <source>
        <dbReference type="Proteomes" id="UP000267341"/>
    </source>
</evidence>
<dbReference type="EMBL" id="RBIZ01000003">
    <property type="protein sequence ID" value="RKR64667.1"/>
    <property type="molecule type" value="Genomic_DNA"/>
</dbReference>
<comment type="caution">
    <text evidence="4">The sequence shown here is derived from an EMBL/GenBank/DDBJ whole genome shotgun (WGS) entry which is preliminary data.</text>
</comment>
<dbReference type="PANTHER" id="PTHR43540">
    <property type="entry name" value="PEROXYUREIDOACRYLATE/UREIDOACRYLATE AMIDOHYDROLASE-RELATED"/>
    <property type="match status" value="1"/>
</dbReference>
<feature type="signal peptide" evidence="2">
    <location>
        <begin position="1"/>
        <end position="23"/>
    </location>
</feature>
<evidence type="ECO:0000259" key="3">
    <source>
        <dbReference type="Pfam" id="PF00857"/>
    </source>
</evidence>
<dbReference type="SUPFAM" id="SSF52499">
    <property type="entry name" value="Isochorismatase-like hydrolases"/>
    <property type="match status" value="1"/>
</dbReference>
<feature type="domain" description="Isochorismatase-like" evidence="3">
    <location>
        <begin position="51"/>
        <end position="223"/>
    </location>
</feature>
<proteinExistence type="predicted"/>
<name>A0ABX9S4X4_9ENTR</name>
<dbReference type="InterPro" id="IPR050272">
    <property type="entry name" value="Isochorismatase-like_hydrls"/>
</dbReference>
<dbReference type="CDD" id="cd01014">
    <property type="entry name" value="nicotinamidase_related"/>
    <property type="match status" value="1"/>
</dbReference>
<dbReference type="InterPro" id="IPR000868">
    <property type="entry name" value="Isochorismatase-like_dom"/>
</dbReference>
<dbReference type="GeneID" id="66903415"/>
<sequence>MKNPLRYALLATMMSAITQQAVAQENTSVNTKTIREMSGATAVTSLSASKTALIVIDIQNEYFTGKMVIPDGMQALNNSKKLVNFAHQKGMPVFFVQHVGAKNDPLFAEGSVYAEFHKDLLPGANDITVKKATPSAFVGTSLDAQLKKRGINQLVVTGLMTHMCVSSTARDAVPLGYSVIIPEDATATRDLNDWQGGVVDHRVLQRAALTAVADVFAEISTTERVLALPVEP</sequence>
<evidence type="ECO:0000256" key="1">
    <source>
        <dbReference type="ARBA" id="ARBA00022801"/>
    </source>
</evidence>
<dbReference type="Pfam" id="PF00857">
    <property type="entry name" value="Isochorismatase"/>
    <property type="match status" value="1"/>
</dbReference>
<dbReference type="PANTHER" id="PTHR43540:SF15">
    <property type="entry name" value="BLR5631 PROTEIN"/>
    <property type="match status" value="1"/>
</dbReference>
<evidence type="ECO:0000313" key="4">
    <source>
        <dbReference type="EMBL" id="RKR64667.1"/>
    </source>
</evidence>
<dbReference type="InterPro" id="IPR036380">
    <property type="entry name" value="Isochorismatase-like_sf"/>
</dbReference>
<keyword evidence="1" id="KW-0378">Hydrolase</keyword>
<protein>
    <submittedName>
        <fullName evidence="4">Nicotinamidase-related amidase</fullName>
    </submittedName>
</protein>
<gene>
    <name evidence="4" type="ORF">C7387_1368</name>
</gene>
<keyword evidence="5" id="KW-1185">Reference proteome</keyword>
<keyword evidence="2" id="KW-0732">Signal</keyword>
<evidence type="ECO:0000256" key="2">
    <source>
        <dbReference type="SAM" id="SignalP"/>
    </source>
</evidence>
<reference evidence="4 5" key="1">
    <citation type="submission" date="2018-10" db="EMBL/GenBank/DDBJ databases">
        <title>Genomic Encyclopedia of Type Strains, Phase IV (KMG-IV): sequencing the most valuable type-strain genomes for metagenomic binning, comparative biology and taxonomic classification.</title>
        <authorList>
            <person name="Goeker M."/>
        </authorList>
    </citation>
    <scope>NUCLEOTIDE SEQUENCE [LARGE SCALE GENOMIC DNA]</scope>
    <source>
        <strain evidence="4 5">DSM 5079</strain>
    </source>
</reference>
<organism evidence="4 5">
    <name type="scientific">Yokenella regensburgei</name>
    <dbReference type="NCBI Taxonomy" id="158877"/>
    <lineage>
        <taxon>Bacteria</taxon>
        <taxon>Pseudomonadati</taxon>
        <taxon>Pseudomonadota</taxon>
        <taxon>Gammaproteobacteria</taxon>
        <taxon>Enterobacterales</taxon>
        <taxon>Enterobacteriaceae</taxon>
        <taxon>Yokenella</taxon>
    </lineage>
</organism>
<dbReference type="RefSeq" id="WP_120816354.1">
    <property type="nucleotide sequence ID" value="NZ_JBCNMK010000011.1"/>
</dbReference>
<dbReference type="Proteomes" id="UP000267341">
    <property type="component" value="Unassembled WGS sequence"/>
</dbReference>
<accession>A0ABX9S4X4</accession>
<dbReference type="Gene3D" id="3.40.50.850">
    <property type="entry name" value="Isochorismatase-like"/>
    <property type="match status" value="1"/>
</dbReference>
<feature type="chain" id="PRO_5045973914" evidence="2">
    <location>
        <begin position="24"/>
        <end position="232"/>
    </location>
</feature>